<feature type="transmembrane region" description="Helical" evidence="8">
    <location>
        <begin position="439"/>
        <end position="460"/>
    </location>
</feature>
<dbReference type="InterPro" id="IPR005829">
    <property type="entry name" value="Sugar_transporter_CS"/>
</dbReference>
<feature type="transmembrane region" description="Helical" evidence="8">
    <location>
        <begin position="410"/>
        <end position="427"/>
    </location>
</feature>
<dbReference type="KEGG" id="trg:TRUGW13939_11688"/>
<dbReference type="InterPro" id="IPR020846">
    <property type="entry name" value="MFS_dom"/>
</dbReference>
<dbReference type="GO" id="GO:0016020">
    <property type="term" value="C:membrane"/>
    <property type="evidence" value="ECO:0007669"/>
    <property type="project" value="UniProtKB-SubCell"/>
</dbReference>
<evidence type="ECO:0000256" key="6">
    <source>
        <dbReference type="ARBA" id="ARBA00023136"/>
    </source>
</evidence>
<sequence length="512" mass="55656">MAAFQNIRGLALQRVLATVCAVAFLLQGYDQSIMNGLLTLSTFLSTMPEIDTLHTTGAQNEHNANVQGATVAIYEVGCAFGALSVIFFGDRIGRPKSILTASCIVIVGVVIQAATYSLGQLIAGRIITGLGIGIYTAIIPMYISETADAKHRGPLVLLDGVFALSGIVLAAWLNFGFYYVKGAVNWRFPIAFQLIFALFMIVVQPILPESPRWLIKKDRLEEGQNVMSRLMDKSSDSFEVSREVAIINSALNDHHQSQQNSSSQSIFSLGPDRHLYRTLVAVSAPMITQMTGINIIPFYSNSILESTLGYSGSIARIVSGCMQIMLVIGAIIGCLLIERVGRRKLMLFSTGSMAVCQAAVAGLSSDLENPTAGKVALVFYFLAMLLLPIGMFMIPFMYASEISPVAMRQTYAGMAAASSWLFNFLIAEITPVGIASITWRYYVIYASCSAAAVVGIYFFYPETQGRSLEQIDQIFRQSKSIFDPVKLSLEPPVDSDVLDGAVKKSLDNDEIA</sequence>
<feature type="transmembrane region" description="Helical" evidence="8">
    <location>
        <begin position="122"/>
        <end position="143"/>
    </location>
</feature>
<gene>
    <name evidence="10" type="ORF">TRUGW13939_11688</name>
</gene>
<name>A0A7H8RIR8_TALRU</name>
<dbReference type="NCBIfam" id="TIGR00879">
    <property type="entry name" value="SP"/>
    <property type="match status" value="1"/>
</dbReference>
<keyword evidence="11" id="KW-1185">Reference proteome</keyword>
<keyword evidence="5 8" id="KW-1133">Transmembrane helix</keyword>
<feature type="transmembrane region" description="Helical" evidence="8">
    <location>
        <begin position="317"/>
        <end position="338"/>
    </location>
</feature>
<organism evidence="10 11">
    <name type="scientific">Talaromyces rugulosus</name>
    <name type="common">Penicillium rugulosum</name>
    <dbReference type="NCBI Taxonomy" id="121627"/>
    <lineage>
        <taxon>Eukaryota</taxon>
        <taxon>Fungi</taxon>
        <taxon>Dikarya</taxon>
        <taxon>Ascomycota</taxon>
        <taxon>Pezizomycotina</taxon>
        <taxon>Eurotiomycetes</taxon>
        <taxon>Eurotiomycetidae</taxon>
        <taxon>Eurotiales</taxon>
        <taxon>Trichocomaceae</taxon>
        <taxon>Talaromyces</taxon>
        <taxon>Talaromyces sect. Islandici</taxon>
    </lineage>
</organism>
<dbReference type="GeneID" id="55999165"/>
<dbReference type="RefSeq" id="XP_035350686.1">
    <property type="nucleotide sequence ID" value="XM_035494793.1"/>
</dbReference>
<comment type="similarity">
    <text evidence="2 7">Belongs to the major facilitator superfamily. Sugar transporter (TC 2.A.1.1) family.</text>
</comment>
<keyword evidence="4 8" id="KW-0812">Transmembrane</keyword>
<dbReference type="EMBL" id="CP055903">
    <property type="protein sequence ID" value="QKX64513.1"/>
    <property type="molecule type" value="Genomic_DNA"/>
</dbReference>
<feature type="transmembrane region" description="Helical" evidence="8">
    <location>
        <begin position="12"/>
        <end position="29"/>
    </location>
</feature>
<feature type="transmembrane region" description="Helical" evidence="8">
    <location>
        <begin position="71"/>
        <end position="89"/>
    </location>
</feature>
<dbReference type="PRINTS" id="PR00171">
    <property type="entry name" value="SUGRTRNSPORT"/>
</dbReference>
<accession>A0A7H8RIR8</accession>
<evidence type="ECO:0000256" key="2">
    <source>
        <dbReference type="ARBA" id="ARBA00010992"/>
    </source>
</evidence>
<evidence type="ECO:0000313" key="10">
    <source>
        <dbReference type="EMBL" id="QKX64513.1"/>
    </source>
</evidence>
<proteinExistence type="inferred from homology"/>
<dbReference type="Proteomes" id="UP000509510">
    <property type="component" value="Chromosome VI"/>
</dbReference>
<dbReference type="GO" id="GO:0005351">
    <property type="term" value="F:carbohydrate:proton symporter activity"/>
    <property type="evidence" value="ECO:0007669"/>
    <property type="project" value="TreeGrafter"/>
</dbReference>
<evidence type="ECO:0000256" key="7">
    <source>
        <dbReference type="RuleBase" id="RU003346"/>
    </source>
</evidence>
<feature type="transmembrane region" description="Helical" evidence="8">
    <location>
        <begin position="98"/>
        <end position="116"/>
    </location>
</feature>
<dbReference type="InterPro" id="IPR003663">
    <property type="entry name" value="Sugar/inositol_transpt"/>
</dbReference>
<protein>
    <recommendedName>
        <fullName evidence="9">Major facilitator superfamily (MFS) profile domain-containing protein</fullName>
    </recommendedName>
</protein>
<dbReference type="InterPro" id="IPR005828">
    <property type="entry name" value="MFS_sugar_transport-like"/>
</dbReference>
<comment type="subcellular location">
    <subcellularLocation>
        <location evidence="1">Membrane</location>
        <topology evidence="1">Multi-pass membrane protein</topology>
    </subcellularLocation>
</comment>
<dbReference type="AlphaFoldDB" id="A0A7H8RIR8"/>
<evidence type="ECO:0000256" key="8">
    <source>
        <dbReference type="SAM" id="Phobius"/>
    </source>
</evidence>
<evidence type="ECO:0000256" key="5">
    <source>
        <dbReference type="ARBA" id="ARBA00022989"/>
    </source>
</evidence>
<evidence type="ECO:0000256" key="1">
    <source>
        <dbReference type="ARBA" id="ARBA00004141"/>
    </source>
</evidence>
<dbReference type="SUPFAM" id="SSF103473">
    <property type="entry name" value="MFS general substrate transporter"/>
    <property type="match status" value="1"/>
</dbReference>
<evidence type="ECO:0000313" key="11">
    <source>
        <dbReference type="Proteomes" id="UP000509510"/>
    </source>
</evidence>
<keyword evidence="3 7" id="KW-0813">Transport</keyword>
<dbReference type="PROSITE" id="PS00217">
    <property type="entry name" value="SUGAR_TRANSPORT_2"/>
    <property type="match status" value="1"/>
</dbReference>
<dbReference type="InterPro" id="IPR036259">
    <property type="entry name" value="MFS_trans_sf"/>
</dbReference>
<feature type="transmembrane region" description="Helical" evidence="8">
    <location>
        <begin position="155"/>
        <end position="180"/>
    </location>
</feature>
<evidence type="ECO:0000256" key="3">
    <source>
        <dbReference type="ARBA" id="ARBA00022448"/>
    </source>
</evidence>
<feature type="transmembrane region" description="Helical" evidence="8">
    <location>
        <begin position="186"/>
        <end position="207"/>
    </location>
</feature>
<reference evidence="11" key="1">
    <citation type="submission" date="2020-06" db="EMBL/GenBank/DDBJ databases">
        <title>A chromosome-scale genome assembly of Talaromyces rugulosus W13939.</title>
        <authorList>
            <person name="Wang B."/>
            <person name="Guo L."/>
            <person name="Ye K."/>
            <person name="Wang L."/>
        </authorList>
    </citation>
    <scope>NUCLEOTIDE SEQUENCE [LARGE SCALE GENOMIC DNA]</scope>
    <source>
        <strain evidence="11">W13939</strain>
    </source>
</reference>
<feature type="transmembrane region" description="Helical" evidence="8">
    <location>
        <begin position="377"/>
        <end position="398"/>
    </location>
</feature>
<dbReference type="PROSITE" id="PS50850">
    <property type="entry name" value="MFS"/>
    <property type="match status" value="1"/>
</dbReference>
<dbReference type="PANTHER" id="PTHR48022:SF68">
    <property type="entry name" value="MAJOR FACILITATOR SUPERFAMILY (MFS) PROFILE DOMAIN-CONTAINING PROTEIN-RELATED"/>
    <property type="match status" value="1"/>
</dbReference>
<evidence type="ECO:0000256" key="4">
    <source>
        <dbReference type="ARBA" id="ARBA00022692"/>
    </source>
</evidence>
<keyword evidence="6 8" id="KW-0472">Membrane</keyword>
<dbReference type="InterPro" id="IPR050360">
    <property type="entry name" value="MFS_Sugar_Transporters"/>
</dbReference>
<feature type="transmembrane region" description="Helical" evidence="8">
    <location>
        <begin position="275"/>
        <end position="297"/>
    </location>
</feature>
<dbReference type="OrthoDB" id="6612291at2759"/>
<dbReference type="PANTHER" id="PTHR48022">
    <property type="entry name" value="PLASTIDIC GLUCOSE TRANSPORTER 4"/>
    <property type="match status" value="1"/>
</dbReference>
<evidence type="ECO:0000259" key="9">
    <source>
        <dbReference type="PROSITE" id="PS50850"/>
    </source>
</evidence>
<dbReference type="Gene3D" id="1.20.1250.20">
    <property type="entry name" value="MFS general substrate transporter like domains"/>
    <property type="match status" value="1"/>
</dbReference>
<dbReference type="Pfam" id="PF00083">
    <property type="entry name" value="Sugar_tr"/>
    <property type="match status" value="1"/>
</dbReference>
<feature type="domain" description="Major facilitator superfamily (MFS) profile" evidence="9">
    <location>
        <begin position="16"/>
        <end position="464"/>
    </location>
</feature>